<name>A0ABV7JLP7_9SPHI</name>
<dbReference type="PANTHER" id="PTHR12599">
    <property type="entry name" value="PTERIN-4-ALPHA-CARBINOLAMINE DEHYDRATASE"/>
    <property type="match status" value="1"/>
</dbReference>
<comment type="similarity">
    <text evidence="2">Belongs to the pterin-4-alpha-carbinolamine dehydratase family.</text>
</comment>
<dbReference type="PANTHER" id="PTHR12599:SF0">
    <property type="entry name" value="PTERIN-4-ALPHA-CARBINOLAMINE DEHYDRATASE"/>
    <property type="match status" value="1"/>
</dbReference>
<comment type="catalytic activity">
    <reaction evidence="1">
        <text>(4aS,6R)-4a-hydroxy-L-erythro-5,6,7,8-tetrahydrobiopterin = (6R)-L-erythro-6,7-dihydrobiopterin + H2O</text>
        <dbReference type="Rhea" id="RHEA:11920"/>
        <dbReference type="ChEBI" id="CHEBI:15377"/>
        <dbReference type="ChEBI" id="CHEBI:15642"/>
        <dbReference type="ChEBI" id="CHEBI:43120"/>
        <dbReference type="EC" id="4.2.1.96"/>
    </reaction>
</comment>
<evidence type="ECO:0000256" key="3">
    <source>
        <dbReference type="ARBA" id="ARBA00013252"/>
    </source>
</evidence>
<accession>A0ABV7JLP7</accession>
<organism evidence="5 6">
    <name type="scientific">Parapedobacter deserti</name>
    <dbReference type="NCBI Taxonomy" id="1912957"/>
    <lineage>
        <taxon>Bacteria</taxon>
        <taxon>Pseudomonadati</taxon>
        <taxon>Bacteroidota</taxon>
        <taxon>Sphingobacteriia</taxon>
        <taxon>Sphingobacteriales</taxon>
        <taxon>Sphingobacteriaceae</taxon>
        <taxon>Parapedobacter</taxon>
    </lineage>
</organism>
<reference evidence="6" key="1">
    <citation type="journal article" date="2019" name="Int. J. Syst. Evol. Microbiol.">
        <title>The Global Catalogue of Microorganisms (GCM) 10K type strain sequencing project: providing services to taxonomists for standard genome sequencing and annotation.</title>
        <authorList>
            <consortium name="The Broad Institute Genomics Platform"/>
            <consortium name="The Broad Institute Genome Sequencing Center for Infectious Disease"/>
            <person name="Wu L."/>
            <person name="Ma J."/>
        </authorList>
    </citation>
    <scope>NUCLEOTIDE SEQUENCE [LARGE SCALE GENOMIC DNA]</scope>
    <source>
        <strain evidence="6">KCTC 52416</strain>
    </source>
</reference>
<evidence type="ECO:0000256" key="2">
    <source>
        <dbReference type="ARBA" id="ARBA00006472"/>
    </source>
</evidence>
<sequence length="83" mass="9662">MWKEENNTLYRSFTFVDFSEAFAFMVRVALLAEQHNHHPTWNNTWNKVGIWLSTHDAGNTITEKDRKLARDIDNLLPPSSSAQ</sequence>
<gene>
    <name evidence="5" type="ORF">ACFOET_06360</name>
</gene>
<dbReference type="InterPro" id="IPR036428">
    <property type="entry name" value="PCD_sf"/>
</dbReference>
<evidence type="ECO:0000256" key="4">
    <source>
        <dbReference type="ARBA" id="ARBA00023239"/>
    </source>
</evidence>
<keyword evidence="6" id="KW-1185">Reference proteome</keyword>
<protein>
    <recommendedName>
        <fullName evidence="3">4a-hydroxytetrahydrobiopterin dehydratase</fullName>
        <ecNumber evidence="3">4.2.1.96</ecNumber>
    </recommendedName>
</protein>
<evidence type="ECO:0000313" key="6">
    <source>
        <dbReference type="Proteomes" id="UP001595526"/>
    </source>
</evidence>
<dbReference type="RefSeq" id="WP_379020713.1">
    <property type="nucleotide sequence ID" value="NZ_JBHRTA010000016.1"/>
</dbReference>
<dbReference type="Gene3D" id="3.30.1360.20">
    <property type="entry name" value="Transcriptional coactivator/pterin dehydratase"/>
    <property type="match status" value="1"/>
</dbReference>
<dbReference type="EMBL" id="JBHRTA010000016">
    <property type="protein sequence ID" value="MFC3197228.1"/>
    <property type="molecule type" value="Genomic_DNA"/>
</dbReference>
<dbReference type="Proteomes" id="UP001595526">
    <property type="component" value="Unassembled WGS sequence"/>
</dbReference>
<proteinExistence type="inferred from homology"/>
<dbReference type="SUPFAM" id="SSF55248">
    <property type="entry name" value="PCD-like"/>
    <property type="match status" value="1"/>
</dbReference>
<dbReference type="InterPro" id="IPR001533">
    <property type="entry name" value="Pterin_deHydtase"/>
</dbReference>
<evidence type="ECO:0000256" key="1">
    <source>
        <dbReference type="ARBA" id="ARBA00001554"/>
    </source>
</evidence>
<comment type="caution">
    <text evidence="5">The sequence shown here is derived from an EMBL/GenBank/DDBJ whole genome shotgun (WGS) entry which is preliminary data.</text>
</comment>
<keyword evidence="4" id="KW-0456">Lyase</keyword>
<dbReference type="EC" id="4.2.1.96" evidence="3"/>
<evidence type="ECO:0000313" key="5">
    <source>
        <dbReference type="EMBL" id="MFC3197228.1"/>
    </source>
</evidence>
<dbReference type="Pfam" id="PF01329">
    <property type="entry name" value="Pterin_4a"/>
    <property type="match status" value="1"/>
</dbReference>